<feature type="non-terminal residue" evidence="9">
    <location>
        <position position="1"/>
    </location>
</feature>
<dbReference type="Proteomes" id="UP001154282">
    <property type="component" value="Unassembled WGS sequence"/>
</dbReference>
<name>A0AAV0GX96_9ROSI</name>
<organism evidence="9 10">
    <name type="scientific">Linum tenue</name>
    <dbReference type="NCBI Taxonomy" id="586396"/>
    <lineage>
        <taxon>Eukaryota</taxon>
        <taxon>Viridiplantae</taxon>
        <taxon>Streptophyta</taxon>
        <taxon>Embryophyta</taxon>
        <taxon>Tracheophyta</taxon>
        <taxon>Spermatophyta</taxon>
        <taxon>Magnoliopsida</taxon>
        <taxon>eudicotyledons</taxon>
        <taxon>Gunneridae</taxon>
        <taxon>Pentapetalae</taxon>
        <taxon>rosids</taxon>
        <taxon>fabids</taxon>
        <taxon>Malpighiales</taxon>
        <taxon>Linaceae</taxon>
        <taxon>Linum</taxon>
    </lineage>
</organism>
<dbReference type="Pfam" id="PF03942">
    <property type="entry name" value="DTW"/>
    <property type="match status" value="1"/>
</dbReference>
<dbReference type="InterPro" id="IPR009515">
    <property type="entry name" value="DUF1138"/>
</dbReference>
<dbReference type="SMART" id="SM01144">
    <property type="entry name" value="DTW"/>
    <property type="match status" value="1"/>
</dbReference>
<dbReference type="InterPro" id="IPR039262">
    <property type="entry name" value="DTWD2/TAPT"/>
</dbReference>
<dbReference type="InterPro" id="IPR005636">
    <property type="entry name" value="DTW"/>
</dbReference>
<dbReference type="EC" id="2.5.1.25" evidence="1"/>
<accession>A0AAV0GX96</accession>
<comment type="catalytic activity">
    <reaction evidence="6">
        <text>a uridine in tRNA + S-adenosyl-L-methionine = a 3-[(3S)-3-amino-3-carboxypropyl]uridine in tRNA + S-methyl-5'-thioadenosine + H(+)</text>
        <dbReference type="Rhea" id="RHEA:62432"/>
        <dbReference type="Rhea" id="RHEA-COMP:13339"/>
        <dbReference type="Rhea" id="RHEA-COMP:16092"/>
        <dbReference type="ChEBI" id="CHEBI:15378"/>
        <dbReference type="ChEBI" id="CHEBI:17509"/>
        <dbReference type="ChEBI" id="CHEBI:59789"/>
        <dbReference type="ChEBI" id="CHEBI:65315"/>
        <dbReference type="ChEBI" id="CHEBI:82930"/>
        <dbReference type="EC" id="2.5.1.25"/>
    </reaction>
</comment>
<evidence type="ECO:0000256" key="1">
    <source>
        <dbReference type="ARBA" id="ARBA00012386"/>
    </source>
</evidence>
<evidence type="ECO:0000256" key="3">
    <source>
        <dbReference type="ARBA" id="ARBA00022691"/>
    </source>
</evidence>
<keyword evidence="4" id="KW-0819">tRNA processing</keyword>
<keyword evidence="3" id="KW-0949">S-adenosyl-L-methionine</keyword>
<feature type="domain" description="DTW" evidence="8">
    <location>
        <begin position="29"/>
        <end position="251"/>
    </location>
</feature>
<protein>
    <recommendedName>
        <fullName evidence="1">tRNA-uridine aminocarboxypropyltransferase</fullName>
        <ecNumber evidence="1">2.5.1.25</ecNumber>
    </recommendedName>
</protein>
<comment type="similarity">
    <text evidence="5">Belongs to the TDD superfamily. DTWD2 family.</text>
</comment>
<feature type="region of interest" description="Disordered" evidence="7">
    <location>
        <begin position="1"/>
        <end position="29"/>
    </location>
</feature>
<dbReference type="Pfam" id="PF06592">
    <property type="entry name" value="DUF1138"/>
    <property type="match status" value="1"/>
</dbReference>
<dbReference type="GO" id="GO:0016432">
    <property type="term" value="F:tRNA-uridine aminocarboxypropyltransferase activity"/>
    <property type="evidence" value="ECO:0007669"/>
    <property type="project" value="UniProtKB-EC"/>
</dbReference>
<dbReference type="PANTHER" id="PTHR21392:SF0">
    <property type="entry name" value="TRNA-URIDINE AMINOCARBOXYPROPYLTRANSFERASE 2"/>
    <property type="match status" value="1"/>
</dbReference>
<comment type="caution">
    <text evidence="9">The sequence shown here is derived from an EMBL/GenBank/DDBJ whole genome shotgun (WGS) entry which is preliminary data.</text>
</comment>
<dbReference type="AlphaFoldDB" id="A0AAV0GX96"/>
<keyword evidence="10" id="KW-1185">Reference proteome</keyword>
<evidence type="ECO:0000256" key="5">
    <source>
        <dbReference type="ARBA" id="ARBA00034489"/>
    </source>
</evidence>
<evidence type="ECO:0000256" key="6">
    <source>
        <dbReference type="ARBA" id="ARBA00048718"/>
    </source>
</evidence>
<sequence>EERVALMEEPVAAEEPDSYTDLPPPQQRRRSICEGCDRPKPVCLCHVIPNPPIPTATRIVILQHPHESRHKLSTTPLITKSLSNAASAVARRLTPGLLRRLLPDGSSGELPRNVFYLFPPTPSSPEAVSLSDLRQSLAEISSKGEASVVIAFDATWKHAKEMVAASEGYLSKFARRACLDGFDSAVEGGSIYESELVLRKEPCGGCVSTLEAVARWVGAAEEEEGGGGAEIEGRLIGLLREAVRLQAQFLKPVKPRPKLLKKNRRADQQQPDRTILYIVAVPALGYGVCLPGLIMSGKYVIAAIAASFPIAYLCDTLVSDVKIFGGSTPGTVSNKEWWEETDKKFQAWPRTAGPPVVMNPISRQNFIVKSRD</sequence>
<dbReference type="GO" id="GO:0008033">
    <property type="term" value="P:tRNA processing"/>
    <property type="evidence" value="ECO:0007669"/>
    <property type="project" value="UniProtKB-KW"/>
</dbReference>
<evidence type="ECO:0000256" key="7">
    <source>
        <dbReference type="SAM" id="MobiDB-lite"/>
    </source>
</evidence>
<evidence type="ECO:0000313" key="9">
    <source>
        <dbReference type="EMBL" id="CAI0377003.1"/>
    </source>
</evidence>
<evidence type="ECO:0000256" key="4">
    <source>
        <dbReference type="ARBA" id="ARBA00022694"/>
    </source>
</evidence>
<keyword evidence="2" id="KW-0808">Transferase</keyword>
<proteinExistence type="inferred from homology"/>
<reference evidence="9" key="1">
    <citation type="submission" date="2022-08" db="EMBL/GenBank/DDBJ databases">
        <authorList>
            <person name="Gutierrez-Valencia J."/>
        </authorList>
    </citation>
    <scope>NUCLEOTIDE SEQUENCE</scope>
</reference>
<gene>
    <name evidence="9" type="ORF">LITE_LOCUS1267</name>
</gene>
<dbReference type="EMBL" id="CAMGYJ010000002">
    <property type="protein sequence ID" value="CAI0377003.1"/>
    <property type="molecule type" value="Genomic_DNA"/>
</dbReference>
<dbReference type="PANTHER" id="PTHR21392">
    <property type="entry name" value="TRNA-URIDINE AMINOCARBOXYPROPYLTRANSFERASE 2"/>
    <property type="match status" value="1"/>
</dbReference>
<evidence type="ECO:0000259" key="8">
    <source>
        <dbReference type="SMART" id="SM01144"/>
    </source>
</evidence>
<evidence type="ECO:0000313" key="10">
    <source>
        <dbReference type="Proteomes" id="UP001154282"/>
    </source>
</evidence>
<evidence type="ECO:0000256" key="2">
    <source>
        <dbReference type="ARBA" id="ARBA00022679"/>
    </source>
</evidence>